<dbReference type="KEGG" id="lab:LA76x_0960"/>
<dbReference type="STRING" id="84531.LA76x_0960"/>
<evidence type="ECO:0000313" key="2">
    <source>
        <dbReference type="Proteomes" id="UP000060787"/>
    </source>
</evidence>
<reference evidence="1 2" key="1">
    <citation type="journal article" date="2015" name="BMC Genomics">
        <title>Comparative genomics and metabolic profiling of the genus Lysobacter.</title>
        <authorList>
            <person name="de Bruijn I."/>
            <person name="Cheng X."/>
            <person name="de Jager V."/>
            <person name="Exposito R.G."/>
            <person name="Watrous J."/>
            <person name="Patel N."/>
            <person name="Postma J."/>
            <person name="Dorrestein P.C."/>
            <person name="Kobayashi D."/>
            <person name="Raaijmakers J.M."/>
        </authorList>
    </citation>
    <scope>NUCLEOTIDE SEQUENCE [LARGE SCALE GENOMIC DNA]</scope>
    <source>
        <strain evidence="1 2">76</strain>
    </source>
</reference>
<evidence type="ECO:0000313" key="1">
    <source>
        <dbReference type="EMBL" id="ALN79121.1"/>
    </source>
</evidence>
<name>A0A0S2F6M4_LYSAN</name>
<sequence>MRTVIENSAKNPAAAVPGPLSRLRPRRALLGALLLAAMALPGVASARGSVDCKLKFNMSGWSVFYKTSSGNGTISCSNGQSLSVRISAKGGGLSFGKSRIVNGTGEFSGVHNIAETLGSYATAEAHAGAAKSSKAQVMTKGEVSLALAGTGEGWDIGVAFGKFTISR</sequence>
<dbReference type="EMBL" id="CP011129">
    <property type="protein sequence ID" value="ALN79121.1"/>
    <property type="molecule type" value="Genomic_DNA"/>
</dbReference>
<organism evidence="1 2">
    <name type="scientific">Lysobacter antibioticus</name>
    <dbReference type="NCBI Taxonomy" id="84531"/>
    <lineage>
        <taxon>Bacteria</taxon>
        <taxon>Pseudomonadati</taxon>
        <taxon>Pseudomonadota</taxon>
        <taxon>Gammaproteobacteria</taxon>
        <taxon>Lysobacterales</taxon>
        <taxon>Lysobacteraceae</taxon>
        <taxon>Lysobacter</taxon>
    </lineage>
</organism>
<dbReference type="Proteomes" id="UP000060787">
    <property type="component" value="Chromosome"/>
</dbReference>
<proteinExistence type="predicted"/>
<gene>
    <name evidence="1" type="ORF">LA76x_0960</name>
</gene>
<dbReference type="AlphaFoldDB" id="A0A0S2F6M4"/>
<keyword evidence="2" id="KW-1185">Reference proteome</keyword>
<dbReference type="PATRIC" id="fig|84531.8.peg.987"/>
<protein>
    <submittedName>
        <fullName evidence="1">Uncharacterized protein</fullName>
    </submittedName>
</protein>
<accession>A0A0S2F6M4</accession>
<dbReference type="eggNOG" id="COG5400">
    <property type="taxonomic scope" value="Bacteria"/>
</dbReference>